<sequence length="225" mass="26448">MDTLPQYELEEIRLVDSLPDNMNYGGLYTRLDTPSIITKKGDKPVNDAELLKTFFLSQADLLKELKLVESLNLPECYIAAGYVRNRIWDMLHGYEMSDLNDIDVVYYNVEDITEATDILIENRLIEVTGNEKWSVKNQARMHLRNNNAPYQSTSHALSYWTETATAVGVRWRNNEIEICSPYGLDDLFQMHVRRCPLFEDVHFFRERVHAKKWLERWPLLKMIET</sequence>
<accession>A0ABS8YPQ8</accession>
<dbReference type="Pfam" id="PF06042">
    <property type="entry name" value="NTP_transf_6"/>
    <property type="match status" value="1"/>
</dbReference>
<dbReference type="PANTHER" id="PTHR39166:SF1">
    <property type="entry name" value="BLL1166 PROTEIN"/>
    <property type="match status" value="1"/>
</dbReference>
<gene>
    <name evidence="1" type="ORF">LQV63_20105</name>
</gene>
<comment type="caution">
    <text evidence="1">The sequence shown here is derived from an EMBL/GenBank/DDBJ whole genome shotgun (WGS) entry which is preliminary data.</text>
</comment>
<dbReference type="InterPro" id="IPR009267">
    <property type="entry name" value="NTP_transf_6"/>
</dbReference>
<protein>
    <submittedName>
        <fullName evidence="1">Nucleotidyltransferase family protein</fullName>
    </submittedName>
</protein>
<name>A0ABS8YPQ8_9BACL</name>
<organism evidence="1 2">
    <name type="scientific">Paenibacillus profundus</name>
    <dbReference type="NCBI Taxonomy" id="1173085"/>
    <lineage>
        <taxon>Bacteria</taxon>
        <taxon>Bacillati</taxon>
        <taxon>Bacillota</taxon>
        <taxon>Bacilli</taxon>
        <taxon>Bacillales</taxon>
        <taxon>Paenibacillaceae</taxon>
        <taxon>Paenibacillus</taxon>
    </lineage>
</organism>
<dbReference type="PANTHER" id="PTHR39166">
    <property type="entry name" value="BLL1166 PROTEIN"/>
    <property type="match status" value="1"/>
</dbReference>
<dbReference type="EMBL" id="JAJNBZ010000019">
    <property type="protein sequence ID" value="MCE5171594.1"/>
    <property type="molecule type" value="Genomic_DNA"/>
</dbReference>
<proteinExistence type="predicted"/>
<evidence type="ECO:0000313" key="1">
    <source>
        <dbReference type="EMBL" id="MCE5171594.1"/>
    </source>
</evidence>
<keyword evidence="2" id="KW-1185">Reference proteome</keyword>
<reference evidence="1 2" key="1">
    <citation type="submission" date="2021-11" db="EMBL/GenBank/DDBJ databases">
        <title>Draft genome sequence of Paenibacillus profundus YoMME, a new Gram-positive bacteria with exoelectrogenic properties.</title>
        <authorList>
            <person name="Hubenova Y."/>
            <person name="Hubenova E."/>
            <person name="Manasiev Y."/>
            <person name="Peykov S."/>
            <person name="Mitov M."/>
        </authorList>
    </citation>
    <scope>NUCLEOTIDE SEQUENCE [LARGE SCALE GENOMIC DNA]</scope>
    <source>
        <strain evidence="1 2">YoMME</strain>
    </source>
</reference>
<evidence type="ECO:0000313" key="2">
    <source>
        <dbReference type="Proteomes" id="UP001199916"/>
    </source>
</evidence>
<dbReference type="Proteomes" id="UP001199916">
    <property type="component" value="Unassembled WGS sequence"/>
</dbReference>